<evidence type="ECO:0000256" key="1">
    <source>
        <dbReference type="SAM" id="MobiDB-lite"/>
    </source>
</evidence>
<dbReference type="AlphaFoldDB" id="A0A917RUT2"/>
<comment type="caution">
    <text evidence="2">The sequence shown here is derived from an EMBL/GenBank/DDBJ whole genome shotgun (WGS) entry which is preliminary data.</text>
</comment>
<reference evidence="2" key="1">
    <citation type="journal article" date="2014" name="Int. J. Syst. Evol. Microbiol.">
        <title>Complete genome sequence of Corynebacterium casei LMG S-19264T (=DSM 44701T), isolated from a smear-ripened cheese.</title>
        <authorList>
            <consortium name="US DOE Joint Genome Institute (JGI-PGF)"/>
            <person name="Walter F."/>
            <person name="Albersmeier A."/>
            <person name="Kalinowski J."/>
            <person name="Ruckert C."/>
        </authorList>
    </citation>
    <scope>NUCLEOTIDE SEQUENCE</scope>
    <source>
        <strain evidence="2">CGMCC 4.3508</strain>
    </source>
</reference>
<feature type="region of interest" description="Disordered" evidence="1">
    <location>
        <begin position="1"/>
        <end position="26"/>
    </location>
</feature>
<dbReference type="EMBL" id="BMMH01000018">
    <property type="protein sequence ID" value="GGL35990.1"/>
    <property type="molecule type" value="Genomic_DNA"/>
</dbReference>
<reference evidence="2" key="2">
    <citation type="submission" date="2020-09" db="EMBL/GenBank/DDBJ databases">
        <authorList>
            <person name="Sun Q."/>
            <person name="Zhou Y."/>
        </authorList>
    </citation>
    <scope>NUCLEOTIDE SEQUENCE</scope>
    <source>
        <strain evidence="2">CGMCC 4.3508</strain>
    </source>
</reference>
<gene>
    <name evidence="2" type="ORF">GCM10011588_58550</name>
</gene>
<evidence type="ECO:0000313" key="2">
    <source>
        <dbReference type="EMBL" id="GGL35990.1"/>
    </source>
</evidence>
<accession>A0A917RUT2</accession>
<sequence length="188" mass="19789">MATRFAVSGDFGSETTRSAGRWADRPGPRPMCNRATVVAATVAEAVDSLGGWIFDRTAAGCETLVLVPGSGDTRALEILGATAIDLGDALTHAEWATGLDVLAAAADMYLADARIREAFRARRDRAAQQTYLWGRGPAVEFGDGFALVNTYQVSLAGQAFKRAALDAAGVSPGPHSAAEMLWADHGHR</sequence>
<dbReference type="RefSeq" id="WP_058853896.1">
    <property type="nucleotide sequence ID" value="NZ_BMMH01000018.1"/>
</dbReference>
<name>A0A917RUT2_9NOCA</name>
<protein>
    <submittedName>
        <fullName evidence="2">Uncharacterized protein</fullName>
    </submittedName>
</protein>
<keyword evidence="3" id="KW-1185">Reference proteome</keyword>
<dbReference type="Proteomes" id="UP000638263">
    <property type="component" value="Unassembled WGS sequence"/>
</dbReference>
<organism evidence="2 3">
    <name type="scientific">Nocardia jinanensis</name>
    <dbReference type="NCBI Taxonomy" id="382504"/>
    <lineage>
        <taxon>Bacteria</taxon>
        <taxon>Bacillati</taxon>
        <taxon>Actinomycetota</taxon>
        <taxon>Actinomycetes</taxon>
        <taxon>Mycobacteriales</taxon>
        <taxon>Nocardiaceae</taxon>
        <taxon>Nocardia</taxon>
    </lineage>
</organism>
<proteinExistence type="predicted"/>
<evidence type="ECO:0000313" key="3">
    <source>
        <dbReference type="Proteomes" id="UP000638263"/>
    </source>
</evidence>